<evidence type="ECO:0000256" key="4">
    <source>
        <dbReference type="ARBA" id="ARBA00022692"/>
    </source>
</evidence>
<comment type="similarity">
    <text evidence="1 9 11">Belongs to the peptidase A8 family.</text>
</comment>
<dbReference type="InterPro" id="IPR001872">
    <property type="entry name" value="Peptidase_A8"/>
</dbReference>
<dbReference type="UniPathway" id="UPA00665"/>
<keyword evidence="2 9" id="KW-1003">Cell membrane</keyword>
<evidence type="ECO:0000313" key="13">
    <source>
        <dbReference type="Proteomes" id="UP000068905"/>
    </source>
</evidence>
<dbReference type="KEGG" id="tsn:W908_05885"/>
<protein>
    <recommendedName>
        <fullName evidence="9">Lipoprotein signal peptidase</fullName>
        <ecNumber evidence="9">3.4.23.36</ecNumber>
    </recommendedName>
    <alternativeName>
        <fullName evidence="9">Prolipoprotein signal peptidase</fullName>
    </alternativeName>
    <alternativeName>
        <fullName evidence="9">Signal peptidase II</fullName>
        <shortName evidence="9">SPase II</shortName>
    </alternativeName>
</protein>
<evidence type="ECO:0000256" key="11">
    <source>
        <dbReference type="RuleBase" id="RU004181"/>
    </source>
</evidence>
<evidence type="ECO:0000256" key="6">
    <source>
        <dbReference type="ARBA" id="ARBA00022801"/>
    </source>
</evidence>
<keyword evidence="5 9" id="KW-0064">Aspartyl protease</keyword>
<dbReference type="EMBL" id="CP006911">
    <property type="protein sequence ID" value="ALE02106.1"/>
    <property type="molecule type" value="Genomic_DNA"/>
</dbReference>
<dbReference type="RefSeq" id="WP_053820321.1">
    <property type="nucleotide sequence ID" value="NZ_CP006911.1"/>
</dbReference>
<evidence type="ECO:0000256" key="10">
    <source>
        <dbReference type="RuleBase" id="RU000594"/>
    </source>
</evidence>
<dbReference type="GO" id="GO:0005886">
    <property type="term" value="C:plasma membrane"/>
    <property type="evidence" value="ECO:0007669"/>
    <property type="project" value="UniProtKB-SubCell"/>
</dbReference>
<dbReference type="AlphaFoldDB" id="A0A0M4LFU1"/>
<evidence type="ECO:0000256" key="7">
    <source>
        <dbReference type="ARBA" id="ARBA00022989"/>
    </source>
</evidence>
<organism evidence="12 13">
    <name type="scientific">Candidatus Pseudothioglobus singularis PS1</name>
    <dbReference type="NCBI Taxonomy" id="1125411"/>
    <lineage>
        <taxon>Bacteria</taxon>
        <taxon>Pseudomonadati</taxon>
        <taxon>Pseudomonadota</taxon>
        <taxon>Gammaproteobacteria</taxon>
        <taxon>Candidatus Pseudothioglobaceae</taxon>
        <taxon>Candidatus Pseudothioglobus</taxon>
    </lineage>
</organism>
<keyword evidence="13" id="KW-1185">Reference proteome</keyword>
<comment type="pathway">
    <text evidence="9">Protein modification; lipoprotein biosynthesis (signal peptide cleavage).</text>
</comment>
<dbReference type="GO" id="GO:0004190">
    <property type="term" value="F:aspartic-type endopeptidase activity"/>
    <property type="evidence" value="ECO:0007669"/>
    <property type="project" value="UniProtKB-UniRule"/>
</dbReference>
<dbReference type="HAMAP" id="MF_00161">
    <property type="entry name" value="LspA"/>
    <property type="match status" value="1"/>
</dbReference>
<comment type="function">
    <text evidence="9 10">This protein specifically catalyzes the removal of signal peptides from prolipoproteins.</text>
</comment>
<dbReference type="NCBIfam" id="TIGR00077">
    <property type="entry name" value="lspA"/>
    <property type="match status" value="1"/>
</dbReference>
<keyword evidence="8 9" id="KW-0472">Membrane</keyword>
<evidence type="ECO:0000256" key="8">
    <source>
        <dbReference type="ARBA" id="ARBA00023136"/>
    </source>
</evidence>
<proteinExistence type="inferred from homology"/>
<dbReference type="Pfam" id="PF01252">
    <property type="entry name" value="Peptidase_A8"/>
    <property type="match status" value="1"/>
</dbReference>
<comment type="catalytic activity">
    <reaction evidence="9 10">
        <text>Release of signal peptides from bacterial membrane prolipoproteins. Hydrolyzes -Xaa-Yaa-Zaa-|-(S,diacylglyceryl)Cys-, in which Xaa is hydrophobic (preferably Leu), and Yaa (Ala or Ser) and Zaa (Gly or Ala) have small, neutral side chains.</text>
        <dbReference type="EC" id="3.4.23.36"/>
    </reaction>
</comment>
<feature type="transmembrane region" description="Helical" evidence="9">
    <location>
        <begin position="126"/>
        <end position="147"/>
    </location>
</feature>
<dbReference type="GO" id="GO:0006508">
    <property type="term" value="P:proteolysis"/>
    <property type="evidence" value="ECO:0007669"/>
    <property type="project" value="UniProtKB-KW"/>
</dbReference>
<dbReference type="EC" id="3.4.23.36" evidence="9"/>
<keyword evidence="7 9" id="KW-1133">Transmembrane helix</keyword>
<accession>A0A0M4LFU1</accession>
<evidence type="ECO:0000256" key="1">
    <source>
        <dbReference type="ARBA" id="ARBA00006139"/>
    </source>
</evidence>
<feature type="active site" evidence="9">
    <location>
        <position position="135"/>
    </location>
</feature>
<keyword evidence="6 9" id="KW-0378">Hydrolase</keyword>
<evidence type="ECO:0000313" key="12">
    <source>
        <dbReference type="EMBL" id="ALE02106.1"/>
    </source>
</evidence>
<comment type="subcellular location">
    <subcellularLocation>
        <location evidence="9">Cell membrane</location>
        <topology evidence="9">Multi-pass membrane protein</topology>
    </subcellularLocation>
</comment>
<feature type="active site" evidence="9">
    <location>
        <position position="117"/>
    </location>
</feature>
<gene>
    <name evidence="9" type="primary">lspA</name>
    <name evidence="12" type="ORF">W908_05885</name>
</gene>
<evidence type="ECO:0000256" key="3">
    <source>
        <dbReference type="ARBA" id="ARBA00022670"/>
    </source>
</evidence>
<feature type="transmembrane region" description="Helical" evidence="9">
    <location>
        <begin position="64"/>
        <end position="82"/>
    </location>
</feature>
<dbReference type="OrthoDB" id="9810259at2"/>
<dbReference type="Proteomes" id="UP000068905">
    <property type="component" value="Chromosome"/>
</dbReference>
<keyword evidence="4 9" id="KW-0812">Transmembrane</keyword>
<sequence>MKHKGYYLLFLGLVLTDQFTKQIFMSSFDLGQSIVVNPFLSWTYLQNTGAAFSFLAGGGMMQKSFLLVVSILVSIWIVIWTQKTSSIYRQKLTGQFLLLSGAVGNLIDRAQYGFVIDFIDVHVNSFYWPVFNIADSLIFLGVALLIFERKSTSK</sequence>
<reference evidence="12 13" key="1">
    <citation type="journal article" date="2015" name="Genome Announc.">
        <title>Genome Sequence of 'Candidatus Thioglobus singularis' Strain PS1, a Mixotroph from the SUP05 Clade of Marine Gammaproteobacteria.</title>
        <authorList>
            <person name="Marshall K.T."/>
            <person name="Morris R.M."/>
        </authorList>
    </citation>
    <scope>NUCLEOTIDE SEQUENCE [LARGE SCALE GENOMIC DNA]</scope>
    <source>
        <strain evidence="12 13">PS1</strain>
    </source>
</reference>
<evidence type="ECO:0000256" key="9">
    <source>
        <dbReference type="HAMAP-Rule" id="MF_00161"/>
    </source>
</evidence>
<dbReference type="PANTHER" id="PTHR33695:SF1">
    <property type="entry name" value="LIPOPROTEIN SIGNAL PEPTIDASE"/>
    <property type="match status" value="1"/>
</dbReference>
<dbReference type="PANTHER" id="PTHR33695">
    <property type="entry name" value="LIPOPROTEIN SIGNAL PEPTIDASE"/>
    <property type="match status" value="1"/>
</dbReference>
<dbReference type="STRING" id="1125411.W908_05885"/>
<comment type="caution">
    <text evidence="9">Lacks conserved residue(s) required for the propagation of feature annotation.</text>
</comment>
<evidence type="ECO:0000256" key="2">
    <source>
        <dbReference type="ARBA" id="ARBA00022475"/>
    </source>
</evidence>
<keyword evidence="3 9" id="KW-0645">Protease</keyword>
<dbReference type="PATRIC" id="fig|1125411.7.peg.1160"/>
<dbReference type="PRINTS" id="PR00781">
    <property type="entry name" value="LIPOSIGPTASE"/>
</dbReference>
<dbReference type="PROSITE" id="PS00855">
    <property type="entry name" value="SPASE_II"/>
    <property type="match status" value="1"/>
</dbReference>
<name>A0A0M4LFU1_9GAMM</name>
<evidence type="ECO:0000256" key="5">
    <source>
        <dbReference type="ARBA" id="ARBA00022750"/>
    </source>
</evidence>